<dbReference type="OrthoDB" id="9152472at2"/>
<dbReference type="InterPro" id="IPR026265">
    <property type="entry name" value="LptC"/>
</dbReference>
<dbReference type="InterPro" id="IPR010664">
    <property type="entry name" value="LipoPS_assembly_LptC-rel"/>
</dbReference>
<name>K1JJ75_9BURK</name>
<dbReference type="AlphaFoldDB" id="K1JJ75"/>
<dbReference type="Proteomes" id="UP000005835">
    <property type="component" value="Unassembled WGS sequence"/>
</dbReference>
<evidence type="ECO:0000256" key="3">
    <source>
        <dbReference type="ARBA" id="ARBA00022692"/>
    </source>
</evidence>
<evidence type="ECO:0000256" key="2">
    <source>
        <dbReference type="ARBA" id="ARBA00022519"/>
    </source>
</evidence>
<gene>
    <name evidence="7" type="ORF">HMPREF9465_00553</name>
</gene>
<evidence type="ECO:0000256" key="5">
    <source>
        <dbReference type="ARBA" id="ARBA00023136"/>
    </source>
</evidence>
<evidence type="ECO:0000256" key="4">
    <source>
        <dbReference type="ARBA" id="ARBA00022989"/>
    </source>
</evidence>
<dbReference type="Pfam" id="PF06835">
    <property type="entry name" value="LptC"/>
    <property type="match status" value="1"/>
</dbReference>
<keyword evidence="2" id="KW-0997">Cell inner membrane</keyword>
<feature type="transmembrane region" description="Helical" evidence="6">
    <location>
        <begin position="12"/>
        <end position="31"/>
    </location>
</feature>
<dbReference type="PANTHER" id="PTHR37481:SF1">
    <property type="entry name" value="LIPOPOLYSACCHARIDE EXPORT SYSTEM PROTEIN LPTC"/>
    <property type="match status" value="1"/>
</dbReference>
<dbReference type="GO" id="GO:0005886">
    <property type="term" value="C:plasma membrane"/>
    <property type="evidence" value="ECO:0007669"/>
    <property type="project" value="InterPro"/>
</dbReference>
<keyword evidence="5 6" id="KW-0472">Membrane</keyword>
<dbReference type="HOGENOM" id="CLU_1342687_0_0_4"/>
<reference evidence="7 8" key="1">
    <citation type="submission" date="2012-05" db="EMBL/GenBank/DDBJ databases">
        <title>The Genome Sequence of Sutterella wadsworthensis 2_1_59BFAA.</title>
        <authorList>
            <consortium name="The Broad Institute Genome Sequencing Platform"/>
            <person name="Earl A."/>
            <person name="Ward D."/>
            <person name="Feldgarden M."/>
            <person name="Gevers D."/>
            <person name="Daigneault M."/>
            <person name="Strauss J."/>
            <person name="Allen-Vercoe E."/>
            <person name="Walker B."/>
            <person name="Young S.K."/>
            <person name="Zeng Q."/>
            <person name="Gargeya S."/>
            <person name="Fitzgerald M."/>
            <person name="Haas B."/>
            <person name="Abouelleil A."/>
            <person name="Alvarado L."/>
            <person name="Arachchi H.M."/>
            <person name="Berlin A.M."/>
            <person name="Chapman S.B."/>
            <person name="Goldberg J."/>
            <person name="Griggs A."/>
            <person name="Gujja S."/>
            <person name="Hansen M."/>
            <person name="Howarth C."/>
            <person name="Imamovic A."/>
            <person name="Larimer J."/>
            <person name="McCowen C."/>
            <person name="Montmayeur A."/>
            <person name="Murphy C."/>
            <person name="Neiman D."/>
            <person name="Pearson M."/>
            <person name="Priest M."/>
            <person name="Roberts A."/>
            <person name="Saif S."/>
            <person name="Shea T."/>
            <person name="Sisk P."/>
            <person name="Sykes S."/>
            <person name="Wortman J."/>
            <person name="Nusbaum C."/>
            <person name="Birren B."/>
        </authorList>
    </citation>
    <scope>NUCLEOTIDE SEQUENCE [LARGE SCALE GENOMIC DNA]</scope>
    <source>
        <strain evidence="7 8">2_1_59BFAA</strain>
    </source>
</reference>
<dbReference type="Gene3D" id="2.60.450.10">
    <property type="entry name" value="Lipopolysaccharide (LPS) transport protein A like domain"/>
    <property type="match status" value="1"/>
</dbReference>
<evidence type="ECO:0000256" key="1">
    <source>
        <dbReference type="ARBA" id="ARBA00022475"/>
    </source>
</evidence>
<dbReference type="GO" id="GO:0015221">
    <property type="term" value="F:lipopolysaccharide transmembrane transporter activity"/>
    <property type="evidence" value="ECO:0007669"/>
    <property type="project" value="InterPro"/>
</dbReference>
<dbReference type="eggNOG" id="COG3117">
    <property type="taxonomic scope" value="Bacteria"/>
</dbReference>
<proteinExistence type="predicted"/>
<comment type="caution">
    <text evidence="7">The sequence shown here is derived from an EMBL/GenBank/DDBJ whole genome shotgun (WGS) entry which is preliminary data.</text>
</comment>
<organism evidence="7 8">
    <name type="scientific">Sutterella wadsworthensis 2_1_59BFAA</name>
    <dbReference type="NCBI Taxonomy" id="742823"/>
    <lineage>
        <taxon>Bacteria</taxon>
        <taxon>Pseudomonadati</taxon>
        <taxon>Pseudomonadota</taxon>
        <taxon>Betaproteobacteria</taxon>
        <taxon>Burkholderiales</taxon>
        <taxon>Sutterellaceae</taxon>
        <taxon>Sutterella</taxon>
    </lineage>
</organism>
<dbReference type="GO" id="GO:0030288">
    <property type="term" value="C:outer membrane-bounded periplasmic space"/>
    <property type="evidence" value="ECO:0007669"/>
    <property type="project" value="TreeGrafter"/>
</dbReference>
<keyword evidence="1" id="KW-1003">Cell membrane</keyword>
<dbReference type="RefSeq" id="WP_005433917.1">
    <property type="nucleotide sequence ID" value="NZ_JH815514.1"/>
</dbReference>
<evidence type="ECO:0000313" key="8">
    <source>
        <dbReference type="Proteomes" id="UP000005835"/>
    </source>
</evidence>
<evidence type="ECO:0008006" key="9">
    <source>
        <dbReference type="Google" id="ProtNLM"/>
    </source>
</evidence>
<dbReference type="InterPro" id="IPR052363">
    <property type="entry name" value="LPS_export_LptC"/>
</dbReference>
<dbReference type="PANTHER" id="PTHR37481">
    <property type="entry name" value="LIPOPOLYSACCHARIDE EXPORT SYSTEM PROTEIN LPTC"/>
    <property type="match status" value="1"/>
</dbReference>
<keyword evidence="4 6" id="KW-1133">Transmembrane helix</keyword>
<dbReference type="GO" id="GO:0017089">
    <property type="term" value="F:glycolipid transfer activity"/>
    <property type="evidence" value="ECO:0007669"/>
    <property type="project" value="TreeGrafter"/>
</dbReference>
<dbReference type="STRING" id="742823.HMPREF9465_00553"/>
<dbReference type="EMBL" id="ADMG01000017">
    <property type="protein sequence ID" value="EKB31685.1"/>
    <property type="molecule type" value="Genomic_DNA"/>
</dbReference>
<evidence type="ECO:0000256" key="6">
    <source>
        <dbReference type="SAM" id="Phobius"/>
    </source>
</evidence>
<keyword evidence="8" id="KW-1185">Reference proteome</keyword>
<protein>
    <recommendedName>
        <fullName evidence="9">LPS export ABC transporter periplasmic protein LptC</fullName>
    </recommendedName>
</protein>
<evidence type="ECO:0000313" key="7">
    <source>
        <dbReference type="EMBL" id="EKB31685.1"/>
    </source>
</evidence>
<dbReference type="PATRIC" id="fig|742823.3.peg.553"/>
<keyword evidence="3 6" id="KW-0812">Transmembrane</keyword>
<accession>K1JJ75</accession>
<dbReference type="NCBIfam" id="TIGR04409">
    <property type="entry name" value="LptC_YrbK"/>
    <property type="match status" value="1"/>
</dbReference>
<sequence>MIHRSLVLRERITAIVGAALLLLLVGASYYYSVQTRIEALKYVPSETSPDFTARRVTLTDFDERGVATARLSASTMEHFSDERMRATDASYHSLDPAKPQLALTGDRAWSNDSLETVELEGNVQLSRAPFKDEPDLFFTTEYIKGYLDTYRFETDRKVYMRRGIDTTEASNGMKYDNILHTVELDGSVVSVFHPNAQSTDTSANAAQK</sequence>